<evidence type="ECO:0000313" key="3">
    <source>
        <dbReference type="Proteomes" id="UP001154282"/>
    </source>
</evidence>
<reference evidence="2" key="1">
    <citation type="submission" date="2022-08" db="EMBL/GenBank/DDBJ databases">
        <authorList>
            <person name="Gutierrez-Valencia J."/>
        </authorList>
    </citation>
    <scope>NUCLEOTIDE SEQUENCE</scope>
</reference>
<dbReference type="InterPro" id="IPR022214">
    <property type="entry name" value="MZT1"/>
</dbReference>
<dbReference type="InterPro" id="IPR016181">
    <property type="entry name" value="Acyl_CoA_acyltransferase"/>
</dbReference>
<gene>
    <name evidence="2" type="ORF">LITE_LOCUS5448</name>
</gene>
<dbReference type="PANTHER" id="PTHR47426">
    <property type="entry name" value="ACYL-COA N-ACYLTRANSFERASES (NAT) SUPERFAMILY PROTEIN"/>
    <property type="match status" value="1"/>
</dbReference>
<dbReference type="SUPFAM" id="SSF55729">
    <property type="entry name" value="Acyl-CoA N-acyltransferases (Nat)"/>
    <property type="match status" value="1"/>
</dbReference>
<dbReference type="Pfam" id="PF00583">
    <property type="entry name" value="Acetyltransf_1"/>
    <property type="match status" value="1"/>
</dbReference>
<protein>
    <recommendedName>
        <fullName evidence="1">N-acetyltransferase domain-containing protein</fullName>
    </recommendedName>
</protein>
<dbReference type="Proteomes" id="UP001154282">
    <property type="component" value="Unassembled WGS sequence"/>
</dbReference>
<accession>A0AAV0HQD9</accession>
<dbReference type="EMBL" id="CAMGYJ010000002">
    <property type="protein sequence ID" value="CAI0387430.1"/>
    <property type="molecule type" value="Genomic_DNA"/>
</dbReference>
<dbReference type="InterPro" id="IPR000182">
    <property type="entry name" value="GNAT_dom"/>
</dbReference>
<feature type="domain" description="N-acetyltransferase" evidence="1">
    <location>
        <begin position="1"/>
        <end position="126"/>
    </location>
</feature>
<keyword evidence="3" id="KW-1185">Reference proteome</keyword>
<comment type="caution">
    <text evidence="2">The sequence shown here is derived from an EMBL/GenBank/DDBJ whole genome shotgun (WGS) entry which is preliminary data.</text>
</comment>
<dbReference type="GO" id="GO:0033566">
    <property type="term" value="P:gamma-tubulin complex localization"/>
    <property type="evidence" value="ECO:0007669"/>
    <property type="project" value="InterPro"/>
</dbReference>
<dbReference type="GO" id="GO:0016747">
    <property type="term" value="F:acyltransferase activity, transferring groups other than amino-acyl groups"/>
    <property type="evidence" value="ECO:0007669"/>
    <property type="project" value="InterPro"/>
</dbReference>
<dbReference type="PANTHER" id="PTHR47426:SF3">
    <property type="entry name" value="GCN5-RELATED N-ACETYLTRANSFERASE 6, CHLOROPLASTIC"/>
    <property type="match status" value="1"/>
</dbReference>
<sequence>MVKPTIRKSVVGTLDLSIRWLLSGEIFPGVYGKAPYFCNIDEGREDKYGYVSNLVVAMFARRQGIATNMMSITIETAKSNGVEVMYVHVDRNKKPALQLYEKMGFEFSLEKIPISSMDPEAAKTARESLELSFQMSNILDTGLDRHTLSVLIALCDLGLNPEALAAVVKELRTEALSSPPPPPASSSSSSS</sequence>
<dbReference type="Pfam" id="PF12554">
    <property type="entry name" value="MOZART1"/>
    <property type="match status" value="1"/>
</dbReference>
<dbReference type="PROSITE" id="PS51186">
    <property type="entry name" value="GNAT"/>
    <property type="match status" value="1"/>
</dbReference>
<dbReference type="CDD" id="cd04301">
    <property type="entry name" value="NAT_SF"/>
    <property type="match status" value="1"/>
</dbReference>
<proteinExistence type="predicted"/>
<evidence type="ECO:0000259" key="1">
    <source>
        <dbReference type="PROSITE" id="PS51186"/>
    </source>
</evidence>
<evidence type="ECO:0000313" key="2">
    <source>
        <dbReference type="EMBL" id="CAI0387430.1"/>
    </source>
</evidence>
<name>A0AAV0HQD9_9ROSI</name>
<dbReference type="GO" id="GO:0000931">
    <property type="term" value="C:gamma-tubulin ring complex"/>
    <property type="evidence" value="ECO:0007669"/>
    <property type="project" value="InterPro"/>
</dbReference>
<dbReference type="Gene3D" id="3.40.630.30">
    <property type="match status" value="1"/>
</dbReference>
<dbReference type="AlphaFoldDB" id="A0AAV0HQD9"/>
<organism evidence="2 3">
    <name type="scientific">Linum tenue</name>
    <dbReference type="NCBI Taxonomy" id="586396"/>
    <lineage>
        <taxon>Eukaryota</taxon>
        <taxon>Viridiplantae</taxon>
        <taxon>Streptophyta</taxon>
        <taxon>Embryophyta</taxon>
        <taxon>Tracheophyta</taxon>
        <taxon>Spermatophyta</taxon>
        <taxon>Magnoliopsida</taxon>
        <taxon>eudicotyledons</taxon>
        <taxon>Gunneridae</taxon>
        <taxon>Pentapetalae</taxon>
        <taxon>rosids</taxon>
        <taxon>fabids</taxon>
        <taxon>Malpighiales</taxon>
        <taxon>Linaceae</taxon>
        <taxon>Linum</taxon>
    </lineage>
</organism>